<dbReference type="GO" id="GO:0008080">
    <property type="term" value="F:N-acetyltransferase activity"/>
    <property type="evidence" value="ECO:0007669"/>
    <property type="project" value="TreeGrafter"/>
</dbReference>
<gene>
    <name evidence="4" type="ORF">DDE84_08990</name>
</gene>
<reference evidence="4 5" key="1">
    <citation type="submission" date="2018-04" db="EMBL/GenBank/DDBJ databases">
        <authorList>
            <person name="Eckel V.P."/>
            <person name="Vogel R.F."/>
        </authorList>
    </citation>
    <scope>NUCLEOTIDE SEQUENCE [LARGE SCALE GENOMIC DNA]</scope>
    <source>
        <strain evidence="5">TMW 2.1764</strain>
    </source>
</reference>
<proteinExistence type="predicted"/>
<keyword evidence="5" id="KW-1185">Reference proteome</keyword>
<evidence type="ECO:0000256" key="2">
    <source>
        <dbReference type="ARBA" id="ARBA00023315"/>
    </source>
</evidence>
<dbReference type="EMBL" id="QDAG01000009">
    <property type="protein sequence ID" value="KAE8127152.1"/>
    <property type="molecule type" value="Genomic_DNA"/>
</dbReference>
<evidence type="ECO:0000313" key="5">
    <source>
        <dbReference type="Proteomes" id="UP000325415"/>
    </source>
</evidence>
<dbReference type="Gene3D" id="3.40.630.30">
    <property type="match status" value="1"/>
</dbReference>
<dbReference type="InterPro" id="IPR051016">
    <property type="entry name" value="Diverse_Substrate_AcTransf"/>
</dbReference>
<keyword evidence="1 4" id="KW-0808">Transferase</keyword>
<protein>
    <submittedName>
        <fullName evidence="4">GNAT family N-acetyltransferase</fullName>
    </submittedName>
</protein>
<dbReference type="PANTHER" id="PTHR10545:SF42">
    <property type="entry name" value="ACETYLTRANSFERASE"/>
    <property type="match status" value="1"/>
</dbReference>
<dbReference type="Pfam" id="PF00583">
    <property type="entry name" value="Acetyltransf_1"/>
    <property type="match status" value="1"/>
</dbReference>
<organism evidence="4 5">
    <name type="scientific">Bifidobacterium tibiigranuli</name>
    <dbReference type="NCBI Taxonomy" id="2172043"/>
    <lineage>
        <taxon>Bacteria</taxon>
        <taxon>Bacillati</taxon>
        <taxon>Actinomycetota</taxon>
        <taxon>Actinomycetes</taxon>
        <taxon>Bifidobacteriales</taxon>
        <taxon>Bifidobacteriaceae</taxon>
        <taxon>Bifidobacterium</taxon>
    </lineage>
</organism>
<sequence>MGTNADITVRPVAIEDEERWRELFRAYRAFYKHPASEEVISRVWGWIFDPEQECGSLVAELDDTIVGIANHRKFLRPSSGTVGIWLDDLFTDPAVRGKGVGRTLIGRLQEMAAADGCSAVRWITSEDNHQAQSLYNKVAERTEWVTYDAMPAAN</sequence>
<dbReference type="RefSeq" id="WP_152581363.1">
    <property type="nucleotide sequence ID" value="NZ_JAKVIV010000001.1"/>
</dbReference>
<dbReference type="OrthoDB" id="9805924at2"/>
<dbReference type="CDD" id="cd04301">
    <property type="entry name" value="NAT_SF"/>
    <property type="match status" value="1"/>
</dbReference>
<accession>A0A5N6RZ73</accession>
<evidence type="ECO:0000259" key="3">
    <source>
        <dbReference type="PROSITE" id="PS51186"/>
    </source>
</evidence>
<dbReference type="InterPro" id="IPR000182">
    <property type="entry name" value="GNAT_dom"/>
</dbReference>
<dbReference type="InterPro" id="IPR016181">
    <property type="entry name" value="Acyl_CoA_acyltransferase"/>
</dbReference>
<evidence type="ECO:0000256" key="1">
    <source>
        <dbReference type="ARBA" id="ARBA00022679"/>
    </source>
</evidence>
<comment type="caution">
    <text evidence="4">The sequence shown here is derived from an EMBL/GenBank/DDBJ whole genome shotgun (WGS) entry which is preliminary data.</text>
</comment>
<evidence type="ECO:0000313" key="4">
    <source>
        <dbReference type="EMBL" id="KAE8127152.1"/>
    </source>
</evidence>
<name>A0A5N6RZ73_9BIFI</name>
<dbReference type="AlphaFoldDB" id="A0A5N6RZ73"/>
<dbReference type="PANTHER" id="PTHR10545">
    <property type="entry name" value="DIAMINE N-ACETYLTRANSFERASE"/>
    <property type="match status" value="1"/>
</dbReference>
<dbReference type="PROSITE" id="PS51186">
    <property type="entry name" value="GNAT"/>
    <property type="match status" value="1"/>
</dbReference>
<dbReference type="SUPFAM" id="SSF55729">
    <property type="entry name" value="Acyl-CoA N-acyltransferases (Nat)"/>
    <property type="match status" value="1"/>
</dbReference>
<dbReference type="GeneID" id="78127816"/>
<dbReference type="Proteomes" id="UP000325415">
    <property type="component" value="Unassembled WGS sequence"/>
</dbReference>
<keyword evidence="2" id="KW-0012">Acyltransferase</keyword>
<feature type="domain" description="N-acetyltransferase" evidence="3">
    <location>
        <begin position="7"/>
        <end position="154"/>
    </location>
</feature>